<dbReference type="PANTHER" id="PTHR43394:SF1">
    <property type="entry name" value="ATP-BINDING CASSETTE SUB-FAMILY B MEMBER 10, MITOCHONDRIAL"/>
    <property type="match status" value="1"/>
</dbReference>
<accession>A0A926I2W3</accession>
<evidence type="ECO:0000313" key="10">
    <source>
        <dbReference type="EMBL" id="MBC8544730.1"/>
    </source>
</evidence>
<dbReference type="SUPFAM" id="SSF52540">
    <property type="entry name" value="P-loop containing nucleoside triphosphate hydrolases"/>
    <property type="match status" value="1"/>
</dbReference>
<comment type="subcellular location">
    <subcellularLocation>
        <location evidence="1">Cell membrane</location>
        <topology evidence="1">Multi-pass membrane protein</topology>
    </subcellularLocation>
</comment>
<evidence type="ECO:0000256" key="3">
    <source>
        <dbReference type="ARBA" id="ARBA00022741"/>
    </source>
</evidence>
<dbReference type="GO" id="GO:0005886">
    <property type="term" value="C:plasma membrane"/>
    <property type="evidence" value="ECO:0007669"/>
    <property type="project" value="UniProtKB-SubCell"/>
</dbReference>
<evidence type="ECO:0000256" key="5">
    <source>
        <dbReference type="ARBA" id="ARBA00022989"/>
    </source>
</evidence>
<dbReference type="Pfam" id="PF00005">
    <property type="entry name" value="ABC_tran"/>
    <property type="match status" value="1"/>
</dbReference>
<dbReference type="InterPro" id="IPR039421">
    <property type="entry name" value="Type_1_exporter"/>
</dbReference>
<organism evidence="10 11">
    <name type="scientific">Bianquea renquensis</name>
    <dbReference type="NCBI Taxonomy" id="2763661"/>
    <lineage>
        <taxon>Bacteria</taxon>
        <taxon>Bacillati</taxon>
        <taxon>Bacillota</taxon>
        <taxon>Clostridia</taxon>
        <taxon>Eubacteriales</taxon>
        <taxon>Bianqueaceae</taxon>
        <taxon>Bianquea</taxon>
    </lineage>
</organism>
<proteinExistence type="predicted"/>
<dbReference type="Gene3D" id="3.40.50.300">
    <property type="entry name" value="P-loop containing nucleotide triphosphate hydrolases"/>
    <property type="match status" value="1"/>
</dbReference>
<dbReference type="PROSITE" id="PS50893">
    <property type="entry name" value="ABC_TRANSPORTER_2"/>
    <property type="match status" value="1"/>
</dbReference>
<dbReference type="RefSeq" id="WP_249290053.1">
    <property type="nucleotide sequence ID" value="NZ_JACRSQ010000029.1"/>
</dbReference>
<dbReference type="EMBL" id="JACRSQ010000029">
    <property type="protein sequence ID" value="MBC8544730.1"/>
    <property type="molecule type" value="Genomic_DNA"/>
</dbReference>
<keyword evidence="5 7" id="KW-1133">Transmembrane helix</keyword>
<dbReference type="GO" id="GO:0015421">
    <property type="term" value="F:ABC-type oligopeptide transporter activity"/>
    <property type="evidence" value="ECO:0007669"/>
    <property type="project" value="TreeGrafter"/>
</dbReference>
<feature type="transmembrane region" description="Helical" evidence="7">
    <location>
        <begin position="152"/>
        <end position="175"/>
    </location>
</feature>
<evidence type="ECO:0000256" key="4">
    <source>
        <dbReference type="ARBA" id="ARBA00022840"/>
    </source>
</evidence>
<evidence type="ECO:0000256" key="6">
    <source>
        <dbReference type="ARBA" id="ARBA00023136"/>
    </source>
</evidence>
<feature type="domain" description="ABC transporter" evidence="8">
    <location>
        <begin position="358"/>
        <end position="594"/>
    </location>
</feature>
<dbReference type="InterPro" id="IPR017871">
    <property type="entry name" value="ABC_transporter-like_CS"/>
</dbReference>
<dbReference type="Proteomes" id="UP000657006">
    <property type="component" value="Unassembled WGS sequence"/>
</dbReference>
<dbReference type="InterPro" id="IPR003593">
    <property type="entry name" value="AAA+_ATPase"/>
</dbReference>
<keyword evidence="6 7" id="KW-0472">Membrane</keyword>
<protein>
    <submittedName>
        <fullName evidence="10">ABC transporter ATP-binding protein</fullName>
    </submittedName>
</protein>
<dbReference type="AlphaFoldDB" id="A0A926I2W3"/>
<keyword evidence="2 7" id="KW-0812">Transmembrane</keyword>
<dbReference type="PROSITE" id="PS00211">
    <property type="entry name" value="ABC_TRANSPORTER_1"/>
    <property type="match status" value="1"/>
</dbReference>
<dbReference type="InterPro" id="IPR027417">
    <property type="entry name" value="P-loop_NTPase"/>
</dbReference>
<dbReference type="InterPro" id="IPR003439">
    <property type="entry name" value="ABC_transporter-like_ATP-bd"/>
</dbReference>
<evidence type="ECO:0000256" key="1">
    <source>
        <dbReference type="ARBA" id="ARBA00004651"/>
    </source>
</evidence>
<keyword evidence="3" id="KW-0547">Nucleotide-binding</keyword>
<evidence type="ECO:0000256" key="2">
    <source>
        <dbReference type="ARBA" id="ARBA00022692"/>
    </source>
</evidence>
<dbReference type="SUPFAM" id="SSF90123">
    <property type="entry name" value="ABC transporter transmembrane region"/>
    <property type="match status" value="1"/>
</dbReference>
<dbReference type="GO" id="GO:0005524">
    <property type="term" value="F:ATP binding"/>
    <property type="evidence" value="ECO:0007669"/>
    <property type="project" value="UniProtKB-KW"/>
</dbReference>
<comment type="caution">
    <text evidence="10">The sequence shown here is derived from an EMBL/GenBank/DDBJ whole genome shotgun (WGS) entry which is preliminary data.</text>
</comment>
<dbReference type="SMART" id="SM00382">
    <property type="entry name" value="AAA"/>
    <property type="match status" value="1"/>
</dbReference>
<feature type="transmembrane region" description="Helical" evidence="7">
    <location>
        <begin position="270"/>
        <end position="292"/>
    </location>
</feature>
<dbReference type="InterPro" id="IPR036640">
    <property type="entry name" value="ABC1_TM_sf"/>
</dbReference>
<keyword evidence="11" id="KW-1185">Reference proteome</keyword>
<dbReference type="InterPro" id="IPR011527">
    <property type="entry name" value="ABC1_TM_dom"/>
</dbReference>
<dbReference type="CDD" id="cd03228">
    <property type="entry name" value="ABCC_MRP_Like"/>
    <property type="match status" value="1"/>
</dbReference>
<evidence type="ECO:0000259" key="9">
    <source>
        <dbReference type="PROSITE" id="PS50929"/>
    </source>
</evidence>
<feature type="transmembrane region" description="Helical" evidence="7">
    <location>
        <begin position="181"/>
        <end position="199"/>
    </location>
</feature>
<dbReference type="PANTHER" id="PTHR43394">
    <property type="entry name" value="ATP-DEPENDENT PERMEASE MDL1, MITOCHONDRIAL"/>
    <property type="match status" value="1"/>
</dbReference>
<sequence>MPRKSKKKTQDNKQKVSIFKIIVYGTKIFIKTMPVVFALHLVTSIISGLSLGFITLITQHLFDSVADAISGKESVTKVYLIVATLGIVYMVNEAIKGLKPIIHHYTFNYKSQIEMNKIIHSKLNRIDPLFLENADVHDEIEKAKGAIGAIQFIIIFGSDILTLNLPYFMFMGIYLNHLKPQFLLVLALVFIPVLLGQFVRPRITSKYEDTAAPIRRENSFYFNAIVDREYYKETRTLGAFSFFFNRFLDSLKRLGTEELKMNKRKNFLELILSLVSTTGYVGILCMLITALFQGEITVGAFAAVFFSIDRLFQETQGLVNFYIGNLTSDFGYAQNYIRFLEMPERGGIDATPIIGKGISAENVGFIYPNAANKSVDNVSLKIEQGETVAIVGANGAGKTTLVRLLIGLYKPTEGKVILSGMDTANVKAESLFDGVSGVFQRFQRYQMTLRENIQISDLDRGSEINTVCQQAGVNIDSASFPQGIDTMLSREFNGVDLSGGEWQRVAIARGLYRINNVIVLDEPTAAIDPLEESHIYHKFVEISKGKTAIIVTHRMGSTKIADRVVVMDKGKIVEIGSHDELIRKQGLYAEMYDTQSEWYENESDIPQGGIRGDAI</sequence>
<evidence type="ECO:0000256" key="7">
    <source>
        <dbReference type="SAM" id="Phobius"/>
    </source>
</evidence>
<evidence type="ECO:0000259" key="8">
    <source>
        <dbReference type="PROSITE" id="PS50893"/>
    </source>
</evidence>
<feature type="transmembrane region" description="Helical" evidence="7">
    <location>
        <begin position="78"/>
        <end position="95"/>
    </location>
</feature>
<feature type="transmembrane region" description="Helical" evidence="7">
    <location>
        <begin position="35"/>
        <end position="58"/>
    </location>
</feature>
<evidence type="ECO:0000313" key="11">
    <source>
        <dbReference type="Proteomes" id="UP000657006"/>
    </source>
</evidence>
<dbReference type="GO" id="GO:0016887">
    <property type="term" value="F:ATP hydrolysis activity"/>
    <property type="evidence" value="ECO:0007669"/>
    <property type="project" value="InterPro"/>
</dbReference>
<gene>
    <name evidence="10" type="ORF">H8730_14370</name>
</gene>
<reference evidence="10" key="1">
    <citation type="submission" date="2020-08" db="EMBL/GenBank/DDBJ databases">
        <title>Genome public.</title>
        <authorList>
            <person name="Liu C."/>
            <person name="Sun Q."/>
        </authorList>
    </citation>
    <scope>NUCLEOTIDE SEQUENCE</scope>
    <source>
        <strain evidence="10">NSJ-32</strain>
    </source>
</reference>
<dbReference type="Gene3D" id="1.20.1560.10">
    <property type="entry name" value="ABC transporter type 1, transmembrane domain"/>
    <property type="match status" value="1"/>
</dbReference>
<dbReference type="PROSITE" id="PS50929">
    <property type="entry name" value="ABC_TM1F"/>
    <property type="match status" value="1"/>
</dbReference>
<name>A0A926I2W3_9FIRM</name>
<keyword evidence="4 10" id="KW-0067">ATP-binding</keyword>
<feature type="domain" description="ABC transmembrane type-1" evidence="9">
    <location>
        <begin position="38"/>
        <end position="322"/>
    </location>
</feature>